<evidence type="ECO:0000256" key="6">
    <source>
        <dbReference type="ARBA" id="ARBA00022670"/>
    </source>
</evidence>
<reference evidence="18 19" key="1">
    <citation type="journal article" date="2016" name="Mol. Biol. Evol.">
        <title>Comparative Genomics of Early-Diverging Mushroom-Forming Fungi Provides Insights into the Origins of Lignocellulose Decay Capabilities.</title>
        <authorList>
            <person name="Nagy L.G."/>
            <person name="Riley R."/>
            <person name="Tritt A."/>
            <person name="Adam C."/>
            <person name="Daum C."/>
            <person name="Floudas D."/>
            <person name="Sun H."/>
            <person name="Yadav J.S."/>
            <person name="Pangilinan J."/>
            <person name="Larsson K.H."/>
            <person name="Matsuura K."/>
            <person name="Barry K."/>
            <person name="Labutti K."/>
            <person name="Kuo R."/>
            <person name="Ohm R.A."/>
            <person name="Bhattacharya S.S."/>
            <person name="Shirouzu T."/>
            <person name="Yoshinaga Y."/>
            <person name="Martin F.M."/>
            <person name="Grigoriev I.V."/>
            <person name="Hibbett D.S."/>
        </authorList>
    </citation>
    <scope>NUCLEOTIDE SEQUENCE [LARGE SCALE GENOMIC DNA]</scope>
    <source>
        <strain evidence="18 19">HHB12029</strain>
    </source>
</reference>
<dbReference type="CDD" id="cd06457">
    <property type="entry name" value="M3A_MIP"/>
    <property type="match status" value="1"/>
</dbReference>
<evidence type="ECO:0000256" key="12">
    <source>
        <dbReference type="ARBA" id="ARBA00023128"/>
    </source>
</evidence>
<dbReference type="InterPro" id="IPR033851">
    <property type="entry name" value="M3A_MIP"/>
</dbReference>
<dbReference type="GO" id="GO:0006518">
    <property type="term" value="P:peptide metabolic process"/>
    <property type="evidence" value="ECO:0007669"/>
    <property type="project" value="TreeGrafter"/>
</dbReference>
<evidence type="ECO:0000256" key="9">
    <source>
        <dbReference type="ARBA" id="ARBA00022833"/>
    </source>
</evidence>
<dbReference type="EC" id="3.4.24.59" evidence="4"/>
<dbReference type="OrthoDB" id="17530at2759"/>
<proteinExistence type="inferred from homology"/>
<dbReference type="PANTHER" id="PTHR11804:SF79">
    <property type="entry name" value="MITOCHONDRIAL INTERMEDIATE PEPTIDASE"/>
    <property type="match status" value="1"/>
</dbReference>
<keyword evidence="8 15" id="KW-0378">Hydrolase</keyword>
<evidence type="ECO:0000256" key="15">
    <source>
        <dbReference type="RuleBase" id="RU003435"/>
    </source>
</evidence>
<comment type="catalytic activity">
    <reaction evidence="1">
        <text>Release of an N-terminal octapeptide as second stage of processing of some proteins imported into the mitochondrion.</text>
        <dbReference type="EC" id="3.4.24.59"/>
    </reaction>
</comment>
<dbReference type="FunCoup" id="A0A165MBW0">
    <property type="interactions" value="415"/>
</dbReference>
<evidence type="ECO:0000256" key="10">
    <source>
        <dbReference type="ARBA" id="ARBA00022946"/>
    </source>
</evidence>
<evidence type="ECO:0000256" key="5">
    <source>
        <dbReference type="ARBA" id="ARBA00018046"/>
    </source>
</evidence>
<comment type="cofactor">
    <cofactor evidence="15">
        <name>Zn(2+)</name>
        <dbReference type="ChEBI" id="CHEBI:29105"/>
    </cofactor>
    <text evidence="15">Binds 1 zinc ion.</text>
</comment>
<comment type="similarity">
    <text evidence="3 15">Belongs to the peptidase M3 family.</text>
</comment>
<evidence type="ECO:0000313" key="19">
    <source>
        <dbReference type="Proteomes" id="UP000077266"/>
    </source>
</evidence>
<dbReference type="GO" id="GO:0004222">
    <property type="term" value="F:metalloendopeptidase activity"/>
    <property type="evidence" value="ECO:0007669"/>
    <property type="project" value="UniProtKB-EC"/>
</dbReference>
<evidence type="ECO:0000313" key="18">
    <source>
        <dbReference type="EMBL" id="KZV99044.1"/>
    </source>
</evidence>
<keyword evidence="12" id="KW-0496">Mitochondrion</keyword>
<evidence type="ECO:0000256" key="3">
    <source>
        <dbReference type="ARBA" id="ARBA00006040"/>
    </source>
</evidence>
<feature type="region of interest" description="Disordered" evidence="16">
    <location>
        <begin position="21"/>
        <end position="40"/>
    </location>
</feature>
<evidence type="ECO:0000256" key="1">
    <source>
        <dbReference type="ARBA" id="ARBA00000436"/>
    </source>
</evidence>
<evidence type="ECO:0000259" key="17">
    <source>
        <dbReference type="Pfam" id="PF01432"/>
    </source>
</evidence>
<dbReference type="InterPro" id="IPR045090">
    <property type="entry name" value="Pept_M3A_M3B"/>
</dbReference>
<protein>
    <recommendedName>
        <fullName evidence="5">Mitochondrial intermediate peptidase</fullName>
        <ecNumber evidence="4">3.4.24.59</ecNumber>
    </recommendedName>
    <alternativeName>
        <fullName evidence="14">Octapeptidyl aminopeptidase</fullName>
    </alternativeName>
</protein>
<dbReference type="GO" id="GO:0046872">
    <property type="term" value="F:metal ion binding"/>
    <property type="evidence" value="ECO:0007669"/>
    <property type="project" value="UniProtKB-UniRule"/>
</dbReference>
<dbReference type="Pfam" id="PF01432">
    <property type="entry name" value="Peptidase_M3"/>
    <property type="match status" value="1"/>
</dbReference>
<dbReference type="FunFam" id="3.40.390.10:FF:000055">
    <property type="entry name" value="Related to mitochondrial intermediate peptidase"/>
    <property type="match status" value="1"/>
</dbReference>
<evidence type="ECO:0000256" key="13">
    <source>
        <dbReference type="ARBA" id="ARBA00025208"/>
    </source>
</evidence>
<dbReference type="AlphaFoldDB" id="A0A165MBW0"/>
<keyword evidence="10" id="KW-0809">Transit peptide</keyword>
<evidence type="ECO:0000256" key="7">
    <source>
        <dbReference type="ARBA" id="ARBA00022723"/>
    </source>
</evidence>
<dbReference type="GO" id="GO:0005759">
    <property type="term" value="C:mitochondrial matrix"/>
    <property type="evidence" value="ECO:0007669"/>
    <property type="project" value="UniProtKB-SubCell"/>
</dbReference>
<accession>A0A165MBW0</accession>
<dbReference type="STRING" id="1314781.A0A165MBW0"/>
<evidence type="ECO:0000256" key="16">
    <source>
        <dbReference type="SAM" id="MobiDB-lite"/>
    </source>
</evidence>
<dbReference type="InParanoid" id="A0A165MBW0"/>
<evidence type="ECO:0000256" key="4">
    <source>
        <dbReference type="ARBA" id="ARBA00012441"/>
    </source>
</evidence>
<evidence type="ECO:0000256" key="2">
    <source>
        <dbReference type="ARBA" id="ARBA00004305"/>
    </source>
</evidence>
<keyword evidence="7 15" id="KW-0479">Metal-binding</keyword>
<name>A0A165MBW0_EXIGL</name>
<keyword evidence="6 15" id="KW-0645">Protease</keyword>
<dbReference type="InterPro" id="IPR001567">
    <property type="entry name" value="Pept_M3A_M3B_dom"/>
</dbReference>
<dbReference type="Proteomes" id="UP000077266">
    <property type="component" value="Unassembled WGS sequence"/>
</dbReference>
<organism evidence="18 19">
    <name type="scientific">Exidia glandulosa HHB12029</name>
    <dbReference type="NCBI Taxonomy" id="1314781"/>
    <lineage>
        <taxon>Eukaryota</taxon>
        <taxon>Fungi</taxon>
        <taxon>Dikarya</taxon>
        <taxon>Basidiomycota</taxon>
        <taxon>Agaricomycotina</taxon>
        <taxon>Agaricomycetes</taxon>
        <taxon>Auriculariales</taxon>
        <taxon>Exidiaceae</taxon>
        <taxon>Exidia</taxon>
    </lineage>
</organism>
<dbReference type="PANTHER" id="PTHR11804">
    <property type="entry name" value="PROTEASE M3 THIMET OLIGOPEPTIDASE-RELATED"/>
    <property type="match status" value="1"/>
</dbReference>
<keyword evidence="19" id="KW-1185">Reference proteome</keyword>
<evidence type="ECO:0000256" key="14">
    <source>
        <dbReference type="ARBA" id="ARBA00032470"/>
    </source>
</evidence>
<dbReference type="InterPro" id="IPR024079">
    <property type="entry name" value="MetalloPept_cat_dom_sf"/>
</dbReference>
<comment type="function">
    <text evidence="13">Cleaves proteins, imported into the mitochondrion, to their mature size. While most mitochondrial precursor proteins are processed to the mature form in one step by mitochondrial processing peptidase (MPP), the sequential cleavage by MIP of an octapeptide after initial processing by MPP is a required step for a subgroup of nuclear-encoded precursor proteins destined for the matrix or the inner membrane.</text>
</comment>
<dbReference type="Gene3D" id="3.40.390.10">
    <property type="entry name" value="Collagenase (Catalytic Domain)"/>
    <property type="match status" value="1"/>
</dbReference>
<dbReference type="Gene3D" id="1.10.1370.10">
    <property type="entry name" value="Neurolysin, domain 3"/>
    <property type="match status" value="1"/>
</dbReference>
<feature type="domain" description="Peptidase M3A/M3B catalytic" evidence="17">
    <location>
        <begin position="272"/>
        <end position="739"/>
    </location>
</feature>
<sequence length="763" mass="84837">MLTGRGLSKLARQRIRLCPRSARAASTVAPTRPPSRDDEGLVDFFDRPRASASTWFRSSTTSTGLFLQPALTQPSGFTQVAEDAVQKARRLVDRILRAPADATELRKVVKNLDRLSNVLCCVVDLAELVRHSHPDSRWVDAANDAYGMLYEYMNVLNTDVGLYDVLKKVLHNPDLASNLSPEERETALIFWRDFEKSGIDLPPQLRTRFVQLSSEIITLGRDFVNNSNAARPPVYLPASQISGLLRQSRMRLPIGTRNTIAVYPGTSEARMLMASVPDDATRRALYLASNSSSPEEIEVLQALLKTRAQLASLLGKESYAHVALDDKMTKSPDNVMTFLQAQLHQSRPRALVDVRGIAEQKRISRGDNQLPPVEAWDREYYMPRIPSAAATAMPDLTPGTVFYGLSRLFTHLFGVSLRPAALESGEVWHQDVRKLEVIDEDEGLVGWIYADLFGRPGKASGAAHYTVRCSRRVDDDDVEGDFPDRIPIAEEDRGLRIPGYTVRGRPGKYQLPVVVLLCDFPSPTLSGAAHLDWNDVMTTVHEMGHAVHSMIGRTDYQNVAGTRCATDFVELPSLLMEHFFLSSPDVLSLFRQPGEPQLADLDTITATQASPGAALDAHTQLIFATLDQLYHSPLASADTFDSTAVFAKLQDEWGVLPHVPGTSWQTRFSHLYGYAATYYSYIFDKALARAVWERVFARAPLEREAGERFRQGVLRYGGGKDPWAMLASVLDMPELERGDVAAMKQVGQWRAEGDGLRHGTHSH</sequence>
<dbReference type="SUPFAM" id="SSF55486">
    <property type="entry name" value="Metalloproteases ('zincins'), catalytic domain"/>
    <property type="match status" value="1"/>
</dbReference>
<gene>
    <name evidence="18" type="ORF">EXIGLDRAFT_606295</name>
</gene>
<evidence type="ECO:0000256" key="11">
    <source>
        <dbReference type="ARBA" id="ARBA00023049"/>
    </source>
</evidence>
<dbReference type="InterPro" id="IPR024077">
    <property type="entry name" value="Neurolysin/TOP_dom2"/>
</dbReference>
<comment type="subcellular location">
    <subcellularLocation>
        <location evidence="2">Mitochondrion matrix</location>
    </subcellularLocation>
</comment>
<dbReference type="EMBL" id="KV425913">
    <property type="protein sequence ID" value="KZV99044.1"/>
    <property type="molecule type" value="Genomic_DNA"/>
</dbReference>
<dbReference type="GO" id="GO:0006627">
    <property type="term" value="P:protein processing involved in protein targeting to mitochondrion"/>
    <property type="evidence" value="ECO:0007669"/>
    <property type="project" value="TreeGrafter"/>
</dbReference>
<evidence type="ECO:0000256" key="8">
    <source>
        <dbReference type="ARBA" id="ARBA00022801"/>
    </source>
</evidence>
<keyword evidence="11 15" id="KW-0482">Metalloprotease</keyword>
<keyword evidence="9 15" id="KW-0862">Zinc</keyword>